<dbReference type="InterPro" id="IPR014017">
    <property type="entry name" value="DNA_helicase_UvrD-like_C"/>
</dbReference>
<dbReference type="EMBL" id="PCWO01000008">
    <property type="protein sequence ID" value="PIR05161.1"/>
    <property type="molecule type" value="Genomic_DNA"/>
</dbReference>
<sequence>MNIESISKKLNSSQQEAIQSPINKPLLIVAGAGSGKTTTLTARLKFLIKNGISLSNIVAITFTNKAANEMKDRILKDSLDTKGLFVGTFHGFGVSILKREAHHLNRNSSFSIFDSNDSKKVIKDLIKKHAINTKQFSPAILIYKIGKIKNNFENLNYLKNSKNQIDKVVANLYEKYEAELTKLNAFDFDDLIHKVVVVWQLKRDVLKKYQDKYQYILVDEYQDVNNSQYKMVKLLAGENQNISVVGDDNQAIYGFRGANFTNFLNFDSDFKNAQVILLTQNYRSTKNIIGAASDVIVCNKIQRPKELWTNNADGSKVKLQECYSKYEESNWLVNNLNKQDLKSTAILYRTNAQSRPLEQSLIENNIPYTIFGGLRFYDRLEIKDLVATMRYAINPQDLVSLDRLDKNLYRTQFNLLKDNLPTWAQKFAPSPLLEKIIKDIDYINTLSKKYPNSFERIENIKELINFAGSFRSTAEFVASISLFESASPKEKNKDDSLKLMTIHLSKGLEFDNVYVVGVNEGLIPHERSLVSQEEIEEERRLLYVAMTRAKKNLSLSFFNIPSRFISEISPKFLSVNIARDLDDEERYIEI</sequence>
<evidence type="ECO:0000259" key="12">
    <source>
        <dbReference type="PROSITE" id="PS51198"/>
    </source>
</evidence>
<dbReference type="CDD" id="cd17932">
    <property type="entry name" value="DEXQc_UvrD"/>
    <property type="match status" value="1"/>
</dbReference>
<evidence type="ECO:0000313" key="15">
    <source>
        <dbReference type="Proteomes" id="UP000229893"/>
    </source>
</evidence>
<reference evidence="14 15" key="1">
    <citation type="submission" date="2017-09" db="EMBL/GenBank/DDBJ databases">
        <title>Depth-based differentiation of microbial function through sediment-hosted aquifers and enrichment of novel symbionts in the deep terrestrial subsurface.</title>
        <authorList>
            <person name="Probst A.J."/>
            <person name="Ladd B."/>
            <person name="Jarett J.K."/>
            <person name="Geller-Mcgrath D.E."/>
            <person name="Sieber C.M."/>
            <person name="Emerson J.B."/>
            <person name="Anantharaman K."/>
            <person name="Thomas B.C."/>
            <person name="Malmstrom R."/>
            <person name="Stieglmeier M."/>
            <person name="Klingl A."/>
            <person name="Woyke T."/>
            <person name="Ryan C.M."/>
            <person name="Banfield J.F."/>
        </authorList>
    </citation>
    <scope>NUCLEOTIDE SEQUENCE [LARGE SCALE GENOMIC DNA]</scope>
    <source>
        <strain evidence="14">CG11_big_fil_rev_8_21_14_0_20_35_14</strain>
    </source>
</reference>
<dbReference type="GO" id="GO:0005829">
    <property type="term" value="C:cytosol"/>
    <property type="evidence" value="ECO:0007669"/>
    <property type="project" value="TreeGrafter"/>
</dbReference>
<evidence type="ECO:0000256" key="5">
    <source>
        <dbReference type="ARBA" id="ARBA00022840"/>
    </source>
</evidence>
<dbReference type="Pfam" id="PF13538">
    <property type="entry name" value="UvrD_C_2"/>
    <property type="match status" value="1"/>
</dbReference>
<dbReference type="CDD" id="cd18807">
    <property type="entry name" value="SF1_C_UvrD"/>
    <property type="match status" value="1"/>
</dbReference>
<dbReference type="SUPFAM" id="SSF52540">
    <property type="entry name" value="P-loop containing nucleoside triphosphate hydrolases"/>
    <property type="match status" value="1"/>
</dbReference>
<dbReference type="Pfam" id="PF13361">
    <property type="entry name" value="UvrD_C"/>
    <property type="match status" value="1"/>
</dbReference>
<evidence type="ECO:0000256" key="3">
    <source>
        <dbReference type="ARBA" id="ARBA00022801"/>
    </source>
</evidence>
<dbReference type="InterPro" id="IPR000212">
    <property type="entry name" value="DNA_helicase_UvrD/REP"/>
</dbReference>
<evidence type="ECO:0000313" key="14">
    <source>
        <dbReference type="EMBL" id="PIR05161.1"/>
    </source>
</evidence>
<name>A0A2H0N8D1_9BACT</name>
<dbReference type="InterPro" id="IPR013986">
    <property type="entry name" value="DExx_box_DNA_helicase_dom_sf"/>
</dbReference>
<keyword evidence="7" id="KW-0413">Isomerase</keyword>
<feature type="binding site" evidence="11">
    <location>
        <begin position="30"/>
        <end position="37"/>
    </location>
    <ligand>
        <name>ATP</name>
        <dbReference type="ChEBI" id="CHEBI:30616"/>
    </ligand>
</feature>
<dbReference type="Gene3D" id="3.40.50.300">
    <property type="entry name" value="P-loop containing nucleotide triphosphate hydrolases"/>
    <property type="match status" value="3"/>
</dbReference>
<keyword evidence="5 11" id="KW-0067">ATP-binding</keyword>
<dbReference type="InterPro" id="IPR027785">
    <property type="entry name" value="UvrD-like_helicase_C"/>
</dbReference>
<dbReference type="PROSITE" id="PS51217">
    <property type="entry name" value="UVRD_HELICASE_CTER"/>
    <property type="match status" value="1"/>
</dbReference>
<dbReference type="GO" id="GO:0005524">
    <property type="term" value="F:ATP binding"/>
    <property type="evidence" value="ECO:0007669"/>
    <property type="project" value="UniProtKB-UniRule"/>
</dbReference>
<dbReference type="GO" id="GO:0043138">
    <property type="term" value="F:3'-5' DNA helicase activity"/>
    <property type="evidence" value="ECO:0007669"/>
    <property type="project" value="UniProtKB-EC"/>
</dbReference>
<comment type="catalytic activity">
    <reaction evidence="8">
        <text>Couples ATP hydrolysis with the unwinding of duplex DNA by translocating in the 3'-5' direction.</text>
        <dbReference type="EC" id="5.6.2.4"/>
    </reaction>
</comment>
<evidence type="ECO:0000256" key="7">
    <source>
        <dbReference type="ARBA" id="ARBA00023235"/>
    </source>
</evidence>
<dbReference type="PANTHER" id="PTHR11070">
    <property type="entry name" value="UVRD / RECB / PCRA DNA HELICASE FAMILY MEMBER"/>
    <property type="match status" value="1"/>
</dbReference>
<dbReference type="GO" id="GO:0000725">
    <property type="term" value="P:recombinational repair"/>
    <property type="evidence" value="ECO:0007669"/>
    <property type="project" value="TreeGrafter"/>
</dbReference>
<dbReference type="GO" id="GO:0003677">
    <property type="term" value="F:DNA binding"/>
    <property type="evidence" value="ECO:0007669"/>
    <property type="project" value="UniProtKB-KW"/>
</dbReference>
<dbReference type="PANTHER" id="PTHR11070:SF2">
    <property type="entry name" value="ATP-DEPENDENT DNA HELICASE SRS2"/>
    <property type="match status" value="1"/>
</dbReference>
<dbReference type="Pfam" id="PF00580">
    <property type="entry name" value="UvrD-helicase"/>
    <property type="match status" value="1"/>
</dbReference>
<comment type="catalytic activity">
    <reaction evidence="10">
        <text>ATP + H2O = ADP + phosphate + H(+)</text>
        <dbReference type="Rhea" id="RHEA:13065"/>
        <dbReference type="ChEBI" id="CHEBI:15377"/>
        <dbReference type="ChEBI" id="CHEBI:15378"/>
        <dbReference type="ChEBI" id="CHEBI:30616"/>
        <dbReference type="ChEBI" id="CHEBI:43474"/>
        <dbReference type="ChEBI" id="CHEBI:456216"/>
        <dbReference type="EC" id="5.6.2.4"/>
    </reaction>
</comment>
<dbReference type="InterPro" id="IPR014016">
    <property type="entry name" value="UvrD-like_ATP-bd"/>
</dbReference>
<dbReference type="Gene3D" id="1.10.486.10">
    <property type="entry name" value="PCRA, domain 4"/>
    <property type="match status" value="2"/>
</dbReference>
<keyword evidence="6" id="KW-0238">DNA-binding</keyword>
<comment type="similarity">
    <text evidence="1">Belongs to the helicase family. UvrD subfamily.</text>
</comment>
<evidence type="ECO:0000259" key="13">
    <source>
        <dbReference type="PROSITE" id="PS51217"/>
    </source>
</evidence>
<dbReference type="GO" id="GO:0016887">
    <property type="term" value="F:ATP hydrolysis activity"/>
    <property type="evidence" value="ECO:0007669"/>
    <property type="project" value="RHEA"/>
</dbReference>
<dbReference type="Gene3D" id="1.10.10.160">
    <property type="match status" value="1"/>
</dbReference>
<proteinExistence type="inferred from homology"/>
<dbReference type="Proteomes" id="UP000229893">
    <property type="component" value="Unassembled WGS sequence"/>
</dbReference>
<gene>
    <name evidence="14" type="ORF">COV57_00595</name>
</gene>
<evidence type="ECO:0000256" key="6">
    <source>
        <dbReference type="ARBA" id="ARBA00023125"/>
    </source>
</evidence>
<feature type="domain" description="UvrD-like helicase C-terminal" evidence="13">
    <location>
        <begin position="286"/>
        <end position="507"/>
    </location>
</feature>
<protein>
    <recommendedName>
        <fullName evidence="9">DNA 3'-5' helicase</fullName>
        <ecNumber evidence="9">5.6.2.4</ecNumber>
    </recommendedName>
</protein>
<keyword evidence="2 11" id="KW-0547">Nucleotide-binding</keyword>
<dbReference type="InterPro" id="IPR027417">
    <property type="entry name" value="P-loop_NTPase"/>
</dbReference>
<comment type="caution">
    <text evidence="14">The sequence shown here is derived from an EMBL/GenBank/DDBJ whole genome shotgun (WGS) entry which is preliminary data.</text>
</comment>
<evidence type="ECO:0000256" key="1">
    <source>
        <dbReference type="ARBA" id="ARBA00009922"/>
    </source>
</evidence>
<dbReference type="AlphaFoldDB" id="A0A2H0N8D1"/>
<keyword evidence="4 11" id="KW-0347">Helicase</keyword>
<dbReference type="GO" id="GO:0033202">
    <property type="term" value="C:DNA helicase complex"/>
    <property type="evidence" value="ECO:0007669"/>
    <property type="project" value="TreeGrafter"/>
</dbReference>
<dbReference type="EC" id="5.6.2.4" evidence="9"/>
<evidence type="ECO:0000256" key="8">
    <source>
        <dbReference type="ARBA" id="ARBA00034617"/>
    </source>
</evidence>
<evidence type="ECO:0000256" key="4">
    <source>
        <dbReference type="ARBA" id="ARBA00022806"/>
    </source>
</evidence>
<accession>A0A2H0N8D1</accession>
<evidence type="ECO:0000256" key="11">
    <source>
        <dbReference type="PROSITE-ProRule" id="PRU00560"/>
    </source>
</evidence>
<evidence type="ECO:0000256" key="10">
    <source>
        <dbReference type="ARBA" id="ARBA00048988"/>
    </source>
</evidence>
<evidence type="ECO:0000256" key="2">
    <source>
        <dbReference type="ARBA" id="ARBA00022741"/>
    </source>
</evidence>
<keyword evidence="3 11" id="KW-0378">Hydrolase</keyword>
<dbReference type="PROSITE" id="PS51198">
    <property type="entry name" value="UVRD_HELICASE_ATP_BIND"/>
    <property type="match status" value="1"/>
</dbReference>
<organism evidence="14 15">
    <name type="scientific">Candidatus Liptonbacteria bacterium CG11_big_fil_rev_8_21_14_0_20_35_14</name>
    <dbReference type="NCBI Taxonomy" id="1974634"/>
    <lineage>
        <taxon>Bacteria</taxon>
        <taxon>Candidatus Liptoniibacteriota</taxon>
    </lineage>
</organism>
<evidence type="ECO:0000256" key="9">
    <source>
        <dbReference type="ARBA" id="ARBA00034808"/>
    </source>
</evidence>
<feature type="domain" description="UvrD-like helicase ATP-binding" evidence="12">
    <location>
        <begin position="9"/>
        <end position="285"/>
    </location>
</feature>